<dbReference type="EMBL" id="SRLO01014804">
    <property type="protein sequence ID" value="TNN24623.1"/>
    <property type="molecule type" value="Genomic_DNA"/>
</dbReference>
<keyword evidence="2" id="KW-1185">Reference proteome</keyword>
<gene>
    <name evidence="1" type="ORF">EYF80_065251</name>
</gene>
<sequence length="133" mass="15027">MQYKLFLGSGRPQKAEYLLLKSCVCSSRHHHEGDQKLTRQQKPERQDRKQWLFGSICRSYSNVPLFLEDLRVFGRGGSGVAFKLHYKEEHGAPLGHRSPPSAAHCCSPPLTAAHRCSLLLTAAHRRSLPPRGR</sequence>
<reference evidence="1 2" key="1">
    <citation type="submission" date="2019-03" db="EMBL/GenBank/DDBJ databases">
        <title>First draft genome of Liparis tanakae, snailfish: a comprehensive survey of snailfish specific genes.</title>
        <authorList>
            <person name="Kim W."/>
            <person name="Song I."/>
            <person name="Jeong J.-H."/>
            <person name="Kim D."/>
            <person name="Kim S."/>
            <person name="Ryu S."/>
            <person name="Song J.Y."/>
            <person name="Lee S.K."/>
        </authorList>
    </citation>
    <scope>NUCLEOTIDE SEQUENCE [LARGE SCALE GENOMIC DNA]</scope>
    <source>
        <tissue evidence="1">Muscle</tissue>
    </source>
</reference>
<evidence type="ECO:0000313" key="1">
    <source>
        <dbReference type="EMBL" id="TNN24623.1"/>
    </source>
</evidence>
<dbReference type="Proteomes" id="UP000314294">
    <property type="component" value="Unassembled WGS sequence"/>
</dbReference>
<evidence type="ECO:0000313" key="2">
    <source>
        <dbReference type="Proteomes" id="UP000314294"/>
    </source>
</evidence>
<dbReference type="AlphaFoldDB" id="A0A4Z2E7K0"/>
<comment type="caution">
    <text evidence="1">The sequence shown here is derived from an EMBL/GenBank/DDBJ whole genome shotgun (WGS) entry which is preliminary data.</text>
</comment>
<organism evidence="1 2">
    <name type="scientific">Liparis tanakae</name>
    <name type="common">Tanaka's snailfish</name>
    <dbReference type="NCBI Taxonomy" id="230148"/>
    <lineage>
        <taxon>Eukaryota</taxon>
        <taxon>Metazoa</taxon>
        <taxon>Chordata</taxon>
        <taxon>Craniata</taxon>
        <taxon>Vertebrata</taxon>
        <taxon>Euteleostomi</taxon>
        <taxon>Actinopterygii</taxon>
        <taxon>Neopterygii</taxon>
        <taxon>Teleostei</taxon>
        <taxon>Neoteleostei</taxon>
        <taxon>Acanthomorphata</taxon>
        <taxon>Eupercaria</taxon>
        <taxon>Perciformes</taxon>
        <taxon>Cottioidei</taxon>
        <taxon>Cottales</taxon>
        <taxon>Liparidae</taxon>
        <taxon>Liparis</taxon>
    </lineage>
</organism>
<accession>A0A4Z2E7K0</accession>
<name>A0A4Z2E7K0_9TELE</name>
<protein>
    <submittedName>
        <fullName evidence="1">Uncharacterized protein</fullName>
    </submittedName>
</protein>
<proteinExistence type="predicted"/>